<feature type="compositionally biased region" description="Basic and acidic residues" evidence="1">
    <location>
        <begin position="272"/>
        <end position="283"/>
    </location>
</feature>
<dbReference type="EMBL" id="SYVV01000037">
    <property type="protein sequence ID" value="TKG29001.1"/>
    <property type="molecule type" value="Genomic_DNA"/>
</dbReference>
<protein>
    <submittedName>
        <fullName evidence="3">Uncharacterized protein</fullName>
    </submittedName>
</protein>
<dbReference type="AlphaFoldDB" id="A0A2N7NNE7"/>
<dbReference type="RefSeq" id="WP_102257443.1">
    <property type="nucleotide sequence ID" value="NZ_MDBG01000173.1"/>
</dbReference>
<reference evidence="3" key="2">
    <citation type="submission" date="2016-07" db="EMBL/GenBank/DDBJ databases">
        <authorList>
            <person name="Wan K."/>
            <person name="Booth B."/>
            <person name="Spirohn K."/>
            <person name="Hao T."/>
            <person name="Hu Y."/>
            <person name="Calderwood M."/>
            <person name="Hill D."/>
            <person name="Mohr S."/>
            <person name="Vidal M."/>
            <person name="Celniker S."/>
            <person name="Perrimon N."/>
        </authorList>
    </citation>
    <scope>NUCLEOTIDE SEQUENCE</scope>
    <source>
        <strain evidence="3">10N.222.48.A2</strain>
    </source>
</reference>
<evidence type="ECO:0000313" key="6">
    <source>
        <dbReference type="Proteomes" id="UP000308018"/>
    </source>
</evidence>
<organism evidence="3 5">
    <name type="scientific">Vibrio tasmaniensis</name>
    <dbReference type="NCBI Taxonomy" id="212663"/>
    <lineage>
        <taxon>Bacteria</taxon>
        <taxon>Pseudomonadati</taxon>
        <taxon>Pseudomonadota</taxon>
        <taxon>Gammaproteobacteria</taxon>
        <taxon>Vibrionales</taxon>
        <taxon>Vibrionaceae</taxon>
        <taxon>Vibrio</taxon>
    </lineage>
</organism>
<dbReference type="EMBL" id="MDBP01000014">
    <property type="protein sequence ID" value="PMP17796.1"/>
    <property type="molecule type" value="Genomic_DNA"/>
</dbReference>
<evidence type="ECO:0000313" key="5">
    <source>
        <dbReference type="Proteomes" id="UP000235579"/>
    </source>
</evidence>
<feature type="region of interest" description="Disordered" evidence="1">
    <location>
        <begin position="136"/>
        <end position="204"/>
    </location>
</feature>
<feature type="compositionally biased region" description="Polar residues" evidence="1">
    <location>
        <begin position="177"/>
        <end position="187"/>
    </location>
</feature>
<sequence>MKDIEQTPLPEKSESIGTTKTPESVTPVKEKKKLSMTKGGSMIFKISATISVVVFSTLIVVTVFSDNEDESNDSFKSSTTIGSIPISDDNVSQEQINAVDGAEKQRQKKAEDSYTSYVGSDALNISTFSSEITPLESAPQIAGTSAEEQPEAETENEAHYDAFEGADDGGKPHVSPSRVNTRSQRSDAGNHTNGSGGTSSVSDVKRENILAQFEEFSKPIDVTAGGEPPSHTRFKAVNLEMDSYSQVASTKGGFTNGNELDMSYDGSEEFEYDTKPSSEKVTDDGLNQGRGRGLRLGDFMLGKVNNSLRSSSKSQYMMVEILTPPLKGAIIPFNPTLEYDNYVFASDRVNFNEFKGTLQSVVVTPDENLANGYRSGVDYHTFYRVTMMLAAGFASGAKEYIGQLGGAVSVGNETTVVEGREFKWKEALAVGAGSVVDESRELIQKEIATPPTVWVDNGDIVGIMITEDFNPAWFPFIPKNQQSIYE</sequence>
<feature type="compositionally biased region" description="Low complexity" evidence="1">
    <location>
        <begin position="189"/>
        <end position="202"/>
    </location>
</feature>
<keyword evidence="2" id="KW-0472">Membrane</keyword>
<reference evidence="5" key="1">
    <citation type="submission" date="2016-07" db="EMBL/GenBank/DDBJ databases">
        <title>Nontailed viruses are major unrecognized killers of bacteria in the ocean.</title>
        <authorList>
            <person name="Kauffman K."/>
            <person name="Hussain F."/>
            <person name="Yang J."/>
            <person name="Arevalo P."/>
            <person name="Brown J."/>
            <person name="Cutler M."/>
            <person name="Kelly L."/>
            <person name="Polz M.F."/>
        </authorList>
    </citation>
    <scope>NUCLEOTIDE SEQUENCE [LARGE SCALE GENOMIC DNA]</scope>
    <source>
        <strain evidence="5">10N.222.48.A2</strain>
    </source>
</reference>
<name>A0A2N7NNE7_9VIBR</name>
<feature type="transmembrane region" description="Helical" evidence="2">
    <location>
        <begin position="42"/>
        <end position="64"/>
    </location>
</feature>
<proteinExistence type="predicted"/>
<evidence type="ECO:0000256" key="1">
    <source>
        <dbReference type="SAM" id="MobiDB-lite"/>
    </source>
</evidence>
<accession>A0A2N7NNE7</accession>
<gene>
    <name evidence="3" type="ORF">BCS92_05155</name>
    <name evidence="4" type="ORF">FC057_20155</name>
</gene>
<evidence type="ECO:0000256" key="2">
    <source>
        <dbReference type="SAM" id="Phobius"/>
    </source>
</evidence>
<evidence type="ECO:0000313" key="4">
    <source>
        <dbReference type="EMBL" id="TKG29001.1"/>
    </source>
</evidence>
<dbReference type="Proteomes" id="UP000235579">
    <property type="component" value="Unassembled WGS sequence"/>
</dbReference>
<feature type="region of interest" description="Disordered" evidence="1">
    <location>
        <begin position="269"/>
        <end position="288"/>
    </location>
</feature>
<reference evidence="4 6" key="4">
    <citation type="submission" date="2019-04" db="EMBL/GenBank/DDBJ databases">
        <title>A reverse ecology approach based on a biological definition of microbial populations.</title>
        <authorList>
            <person name="Arevalo P."/>
            <person name="Vaninsberghe D."/>
            <person name="Elsherbini J."/>
            <person name="Gore J."/>
            <person name="Polz M."/>
        </authorList>
    </citation>
    <scope>NUCLEOTIDE SEQUENCE [LARGE SCALE GENOMIC DNA]</scope>
    <source>
        <strain evidence="4 6">10N.222.45.A8</strain>
    </source>
</reference>
<reference evidence="3" key="3">
    <citation type="journal article" date="2018" name="Nature">
        <title>A major lineage of non-tailed dsDNA viruses as unrecognized killers of marine bacteria.</title>
        <authorList>
            <person name="Kauffman K.M."/>
            <person name="Hussain F.A."/>
            <person name="Yang J."/>
            <person name="Arevalo P."/>
            <person name="Brown J.M."/>
            <person name="Chang W.K."/>
            <person name="VanInsberghe D."/>
            <person name="Elsherbini J."/>
            <person name="Sharma R.S."/>
            <person name="Cutler M.B."/>
            <person name="Kelly L."/>
            <person name="Polz M.F."/>
        </authorList>
    </citation>
    <scope>NUCLEOTIDE SEQUENCE</scope>
    <source>
        <strain evidence="3">10N.222.48.A2</strain>
    </source>
</reference>
<keyword evidence="2" id="KW-1133">Transmembrane helix</keyword>
<keyword evidence="2" id="KW-0812">Transmembrane</keyword>
<evidence type="ECO:0000313" key="3">
    <source>
        <dbReference type="EMBL" id="PMP17796.1"/>
    </source>
</evidence>
<feature type="region of interest" description="Disordered" evidence="1">
    <location>
        <begin position="1"/>
        <end position="31"/>
    </location>
</feature>
<feature type="compositionally biased region" description="Polar residues" evidence="1">
    <location>
        <begin position="15"/>
        <end position="24"/>
    </location>
</feature>
<comment type="caution">
    <text evidence="3">The sequence shown here is derived from an EMBL/GenBank/DDBJ whole genome shotgun (WGS) entry which is preliminary data.</text>
</comment>
<dbReference type="Proteomes" id="UP000308018">
    <property type="component" value="Unassembled WGS sequence"/>
</dbReference>